<evidence type="ECO:0008006" key="9">
    <source>
        <dbReference type="Google" id="ProtNLM"/>
    </source>
</evidence>
<comment type="similarity">
    <text evidence="1">Belongs to the VPS13 family.</text>
</comment>
<protein>
    <recommendedName>
        <fullName evidence="9">PH domain-containing protein</fullName>
    </recommendedName>
</protein>
<evidence type="ECO:0000256" key="2">
    <source>
        <dbReference type="ARBA" id="ARBA00022448"/>
    </source>
</evidence>
<dbReference type="PANTHER" id="PTHR16166">
    <property type="entry name" value="VACUOLAR PROTEIN SORTING-ASSOCIATED PROTEIN VPS13"/>
    <property type="match status" value="1"/>
</dbReference>
<dbReference type="InterPro" id="IPR056748">
    <property type="entry name" value="VPS13-like_C"/>
</dbReference>
<gene>
    <name evidence="7" type="ORF">PSON_ATCC_30995.1.T1540045</name>
</gene>
<evidence type="ECO:0000256" key="1">
    <source>
        <dbReference type="ARBA" id="ARBA00006545"/>
    </source>
</evidence>
<keyword evidence="3" id="KW-0175">Coiled coil</keyword>
<accession>A0A8S1RBW8</accession>
<evidence type="ECO:0000313" key="7">
    <source>
        <dbReference type="EMBL" id="CAD8124834.1"/>
    </source>
</evidence>
<dbReference type="Pfam" id="PF00169">
    <property type="entry name" value="PH"/>
    <property type="match status" value="1"/>
</dbReference>
<dbReference type="Proteomes" id="UP000692954">
    <property type="component" value="Unassembled WGS sequence"/>
</dbReference>
<feature type="domain" description="PH" evidence="4">
    <location>
        <begin position="712"/>
        <end position="798"/>
    </location>
</feature>
<dbReference type="Pfam" id="PF12624">
    <property type="entry name" value="VPS13_N"/>
    <property type="match status" value="1"/>
</dbReference>
<sequence>MFEKLIENLLQSILGEYIENLDQQSLKVGIWSGEAKIENLRLKSDAFIKLDLPFIVKYSRLGTLNLNIPWKNLASSPIKANLDTLYLILTPQQSNDWKFGCVTGADKLIEIDSFKQKLLEKINNKEQQDGMMQRIIVRVIENLQIRIQNIHIRVEDASISYGFILQNFTLLTVNEQGIEQFIDRTSNKNQSLIKSLQISNIGFYWQWKGAIQYNESKFLEDIPQNDYLFRLSLQSKVIQPPKLSENLPDFRFDLDLQSFDIQFSKPQVQQILNLTDYLSSYNRTKIQYQRQQQMIQPLDQQDQIKIKQILLSVQLDKKYKDGLTKDQKQELCSILEKTQIEEIKPIVINVIKEQQCEEMKQKALKKKQPQGFLQNWFGRGKQQQLNETPTLLDDEQEEIQKFLQQNFSQDDPQQINQGKTTQIVVNGKMSQGTIILSNPCQQKVDDIKILFKDLKCDLKLDKDVKLDLSLIDMIVLFNNQQFLTNTSNDKQKPIFYLNFNIIESITTQIQLETRSSKLRFHPDIITVLSDFSDVELKSNQIKNMAEDRIQELKQNAQVALANQVIIEKNRWVNIKMDQFYFELPLNNSQESWLFCPGFVNINSSIINSQEQYQIKLSNIGLKHQSQNQYSVIDNFTIDLEVILPNQKNQNLSVNVNIQDIITNMNPIIYQKLTKIGDCFTPTVSVEEYKRQHKSDEIEKNKLIENAIKIAPLYIKGGQLNQWVKYTCVISGSSLYFYSTPKSQQPTFIKYIKNSNIIEQGIDEFKMNVLTIQNENNSFEIGIQNQNQIQDWIQKIQSLKDVEKELLKQLEDNQEKQKVEPIEFEKIINFKISVVQINLQDSNSKQFLVMKTNDLSLKMKMHSEFLHAQLTLSGLQLQDNLRQYCDEQLSNLIISQKENGELIEIDFHQTNRNSKKFIDTDQEIQLKFGKLHINFKSETFAYLLQFINSNNNNNDIPQEKPQDQVEKEFLEAEKQFLLLKLNVQITQISLSIIHEITKLPFVDIQFQNSTIELLKYQDELQMQLNLGNLQINDLTNHPYTLTSEEDYKLIKSNQIVGIKQMGESLLFVKIILIEPLSKKAKLNRDIINIDAKISQIVADYQQQPILRIIDYLQNLQDPFTNPNSFKVQGYSIDNDVKEIIQPSRIIVEPSNEESLKLISDPPRMKLRVQIDNPQIIIRNKFSNEFMIINLGQISVANQKEQINQFYKEIYTIQITQLNIIGECDNKQAVIASDFNLLLTVTLPDLVQYYKLLNNKVDETIYINCEMSQFILNIDRNTMKLINRLVAYNFTLNDSFNEYVLLNAEKSNQINQEQQKIILKQDVQKKIKNQDYFLKFKLKIINISIFLCLDRPLIRLSIVDSNIEFNLKRDDKKELLIQISSFNSCVYEQVNGYFVSKPLIGIQEEKQYDKLNDLSQLVTNASNSNMESGKIEMFINPTQNKTHNKLYLTFESFLLTIQTKIILQTMTIFESEQLIPYVNEQLKEYQLKYDQYLKSQQKEEEVQPTDSQIFITLGDVIIAIPSNNDSILTFTGKFNIILNTYDTMNADELLSIIKEKGLNEYDLIGMNFKIKSTVSIEQVQAYVASKQLLYSKQFNQLDNKRQIIWPFTMLLNQNQQLVLSENLDSLIEKQTIGLSLSKFQFRIAFTDVLFIQNQINKQLQIINELTNNDIKQQQKEVKNQQQQNNLQNIELVIDGIDIMILNDIENYYQYILNFKLFQTETRLEQTARNLKFLLNLPISLQYFNSNIGFWEPIIEKCDISIVYLKDLTGFDLVGENQLDVQIKEGVNINVSTQMIETVYSAVSILTQKLQAKNQTQVRSQNNSYAKYAIYNQLGSDVLCETQDNTIIIAQQNEYKDFDVKNQKSNNSVSLQIQGDKNPFEIKNWNIDKLQQKVKKIGDNSPVLIKNFVDHLKNQRVIYLSSEFIFENHTQTHLELVFKDSKGNLIIQKLQSFIQNQNVKQVTCQLNQFVLPQYLLSSDFYIRKVNNNQEKCQAYNVKYLKKCFENKESLKLWLSENFIITLNVFKDPGYYGRYIIYIQPNFRLQNLLPFPVTINTLYENKQGEVIKLQPLQYLDEHQLKNLKENHCIQIGIDSYKISPIIPLLNNRNFKSQQNVINLVGEEWQGSKGGKSEIVLEYNYQLFSQTGLCSAVLFAQEYIKNETQYEFVVFQGKNEQYTSIGGQRQGSKLRPLILNNTHQQNELMFSGRDTPQLLSLTPAQINSIGTTTSDIRLKRQEIFYIAPLAVISEIKLIQSTCQKVVTIRNRIILVNNSEHSICIKQFKVFEIKPNERVPFEICFSDKIPQSADGIYQFQFTFVEDYNWNWSGMIECNQTGVFYLQLRSLKFQEIRKFAQIDINESNGVLFVEISETKHDQTPYRITNQSKMIQVTILNLPVCLDYNQDCYFAWDEPIKQNEVHLVICPKVSQYEIVEYQFRIDKITEAKFFVIRSQIANDCGKIIIKLKTEMNGYTRHAQFLDSNEEELKRYKENSGRILKEEQYLKFDIMISQINLNLIDNHLPYPLEIISIVLHQSEAILLINKQNKAVFQFKLSGLQIDNTSQLYPLFPVLLTLLPNGKVKQQFPILNVLVQMNLQAKKLQLIDKFSLETNRLAIKINDRILKTILNTINRITQMIESQQQKLQQKFDWKKCALPDRLIPTYFGSITLYPIIIQVTVEWGRKDKEQDADNPMFTSLLSGVGFQLVSVDEAEIVLKGIQMDDVFDSINGLSKKLTQRYLPDIYKQLPAILGSLAVIGNPTKLLKNFVSGMQDLIERPIEGFTKGPLEGGMGVLTGATSLVSHTVSGVFNSVKNVVGTISSGLSKVTMDDNYQQQRQIQNQQQARNVTSGIQEGSMSLVKGVTGGITGFFSKPIQGAQQQGASGLLKGLWQGTSGLIIKPVAGVLDVISKTSEGVKNQLSSDEQPNNQRIRYLRPFYESDGYYKEYNWVEAECYEVIKGIKKGKYENHRLLRVATIERDKKSFGLILTDTSLILFDLDQHLKLWSILYDDIENISFSGNVIQIKNKKSKRAFQGKSITQLTMSSSQQSLQITEEIKFMKQQL</sequence>
<dbReference type="InterPro" id="IPR026854">
    <property type="entry name" value="VPS13_N"/>
</dbReference>
<evidence type="ECO:0000259" key="4">
    <source>
        <dbReference type="Pfam" id="PF00169"/>
    </source>
</evidence>
<dbReference type="OrthoDB" id="272810at2759"/>
<dbReference type="EMBL" id="CAJJDN010000154">
    <property type="protein sequence ID" value="CAD8124834.1"/>
    <property type="molecule type" value="Genomic_DNA"/>
</dbReference>
<feature type="domain" description="Intermembrane lipid transfer protein VPS13-like C-terminal" evidence="6">
    <location>
        <begin position="2928"/>
        <end position="3025"/>
    </location>
</feature>
<feature type="domain" description="Chorein N-terminal" evidence="5">
    <location>
        <begin position="1"/>
        <end position="301"/>
    </location>
</feature>
<evidence type="ECO:0000259" key="6">
    <source>
        <dbReference type="Pfam" id="PF25037"/>
    </source>
</evidence>
<keyword evidence="8" id="KW-1185">Reference proteome</keyword>
<proteinExistence type="inferred from homology"/>
<dbReference type="GO" id="GO:0006623">
    <property type="term" value="P:protein targeting to vacuole"/>
    <property type="evidence" value="ECO:0007669"/>
    <property type="project" value="TreeGrafter"/>
</dbReference>
<reference evidence="7" key="1">
    <citation type="submission" date="2021-01" db="EMBL/GenBank/DDBJ databases">
        <authorList>
            <consortium name="Genoscope - CEA"/>
            <person name="William W."/>
        </authorList>
    </citation>
    <scope>NUCLEOTIDE SEQUENCE</scope>
</reference>
<dbReference type="Pfam" id="PF25037">
    <property type="entry name" value="VPS13_C"/>
    <property type="match status" value="1"/>
</dbReference>
<dbReference type="GO" id="GO:0045053">
    <property type="term" value="P:protein retention in Golgi apparatus"/>
    <property type="evidence" value="ECO:0007669"/>
    <property type="project" value="TreeGrafter"/>
</dbReference>
<feature type="coiled-coil region" evidence="3">
    <location>
        <begin position="788"/>
        <end position="819"/>
    </location>
</feature>
<evidence type="ECO:0000259" key="5">
    <source>
        <dbReference type="Pfam" id="PF12624"/>
    </source>
</evidence>
<evidence type="ECO:0000256" key="3">
    <source>
        <dbReference type="SAM" id="Coils"/>
    </source>
</evidence>
<keyword evidence="2" id="KW-0813">Transport</keyword>
<feature type="coiled-coil region" evidence="3">
    <location>
        <begin position="1654"/>
        <end position="1690"/>
    </location>
</feature>
<evidence type="ECO:0000313" key="8">
    <source>
        <dbReference type="Proteomes" id="UP000692954"/>
    </source>
</evidence>
<comment type="caution">
    <text evidence="7">The sequence shown here is derived from an EMBL/GenBank/DDBJ whole genome shotgun (WGS) entry which is preliminary data.</text>
</comment>
<dbReference type="PANTHER" id="PTHR16166:SF93">
    <property type="entry name" value="INTERMEMBRANE LIPID TRANSFER PROTEIN VPS13"/>
    <property type="match status" value="1"/>
</dbReference>
<dbReference type="InterPro" id="IPR001849">
    <property type="entry name" value="PH_domain"/>
</dbReference>
<name>A0A8S1RBW8_9CILI</name>
<organism evidence="7 8">
    <name type="scientific">Paramecium sonneborni</name>
    <dbReference type="NCBI Taxonomy" id="65129"/>
    <lineage>
        <taxon>Eukaryota</taxon>
        <taxon>Sar</taxon>
        <taxon>Alveolata</taxon>
        <taxon>Ciliophora</taxon>
        <taxon>Intramacronucleata</taxon>
        <taxon>Oligohymenophorea</taxon>
        <taxon>Peniculida</taxon>
        <taxon>Parameciidae</taxon>
        <taxon>Paramecium</taxon>
    </lineage>
</organism>
<dbReference type="InterPro" id="IPR026847">
    <property type="entry name" value="VPS13"/>
</dbReference>